<protein>
    <submittedName>
        <fullName evidence="5">Fibronectin type III domain-containing protein</fullName>
    </submittedName>
</protein>
<dbReference type="STRING" id="37625.SAMN05660420_02122"/>
<keyword evidence="2" id="KW-1133">Transmembrane helix</keyword>
<feature type="signal peptide" evidence="3">
    <location>
        <begin position="1"/>
        <end position="21"/>
    </location>
</feature>
<keyword evidence="2" id="KW-0812">Transmembrane</keyword>
<evidence type="ECO:0000256" key="1">
    <source>
        <dbReference type="SAM" id="MobiDB-lite"/>
    </source>
</evidence>
<keyword evidence="6" id="KW-1185">Reference proteome</keyword>
<dbReference type="AlphaFoldDB" id="A0A1H4BBW0"/>
<accession>A0A1H4BBW0</accession>
<organism evidence="5 6">
    <name type="scientific">Desulfuromusa kysingii</name>
    <dbReference type="NCBI Taxonomy" id="37625"/>
    <lineage>
        <taxon>Bacteria</taxon>
        <taxon>Pseudomonadati</taxon>
        <taxon>Thermodesulfobacteriota</taxon>
        <taxon>Desulfuromonadia</taxon>
        <taxon>Desulfuromonadales</taxon>
        <taxon>Geopsychrobacteraceae</taxon>
        <taxon>Desulfuromusa</taxon>
    </lineage>
</organism>
<dbReference type="InterPro" id="IPR013783">
    <property type="entry name" value="Ig-like_fold"/>
</dbReference>
<feature type="transmembrane region" description="Helical" evidence="2">
    <location>
        <begin position="170"/>
        <end position="189"/>
    </location>
</feature>
<dbReference type="PROSITE" id="PS50853">
    <property type="entry name" value="FN3"/>
    <property type="match status" value="1"/>
</dbReference>
<evidence type="ECO:0000313" key="5">
    <source>
        <dbReference type="EMBL" id="SEA45534.1"/>
    </source>
</evidence>
<evidence type="ECO:0000256" key="2">
    <source>
        <dbReference type="SAM" id="Phobius"/>
    </source>
</evidence>
<feature type="region of interest" description="Disordered" evidence="1">
    <location>
        <begin position="221"/>
        <end position="243"/>
    </location>
</feature>
<dbReference type="InterPro" id="IPR036116">
    <property type="entry name" value="FN3_sf"/>
</dbReference>
<proteinExistence type="predicted"/>
<keyword evidence="2" id="KW-0472">Membrane</keyword>
<name>A0A1H4BBW0_9BACT</name>
<dbReference type="Gene3D" id="2.60.40.10">
    <property type="entry name" value="Immunoglobulins"/>
    <property type="match status" value="1"/>
</dbReference>
<sequence length="296" mass="32085">MKSYSTFIVTFLILVNSLSFAFGQDITLSWDPSPTAGVDGYKVYYKHGDMILPFDGSGAQEGPSPVDVGDTLSTTLTGLNDGVTYYFSVTAYQDPDVESTFSNIVSNSWLPALSIPDNNATDEPVPVTFRWETAPSGYDVNYTLFYGTDRDEVTSATAITLPPPSPKNRIIPIGLVLILTLFLLKQLKYRPLIAAQQFMNPVYTLMIVVLAGGILSACGGGGGGGGETSTERSATSTETSEPDSVLYSINKGSSDYHQAFDLTGSTTYYWKVVATDTQDPNLTYESEVRSFTTEDF</sequence>
<gene>
    <name evidence="5" type="ORF">SAMN05660420_02122</name>
</gene>
<feature type="chain" id="PRO_5011650667" evidence="3">
    <location>
        <begin position="22"/>
        <end position="296"/>
    </location>
</feature>
<dbReference type="CDD" id="cd00063">
    <property type="entry name" value="FN3"/>
    <property type="match status" value="1"/>
</dbReference>
<evidence type="ECO:0000313" key="6">
    <source>
        <dbReference type="Proteomes" id="UP000199409"/>
    </source>
</evidence>
<feature type="domain" description="Fibronectin type-III" evidence="4">
    <location>
        <begin position="8"/>
        <end position="112"/>
    </location>
</feature>
<dbReference type="SUPFAM" id="SSF49265">
    <property type="entry name" value="Fibronectin type III"/>
    <property type="match status" value="1"/>
</dbReference>
<dbReference type="Pfam" id="PF00041">
    <property type="entry name" value="fn3"/>
    <property type="match status" value="1"/>
</dbReference>
<dbReference type="RefSeq" id="WP_092347971.1">
    <property type="nucleotide sequence ID" value="NZ_FNQN01000006.1"/>
</dbReference>
<dbReference type="InterPro" id="IPR003961">
    <property type="entry name" value="FN3_dom"/>
</dbReference>
<keyword evidence="3" id="KW-0732">Signal</keyword>
<dbReference type="Proteomes" id="UP000199409">
    <property type="component" value="Unassembled WGS sequence"/>
</dbReference>
<evidence type="ECO:0000256" key="3">
    <source>
        <dbReference type="SAM" id="SignalP"/>
    </source>
</evidence>
<reference evidence="5 6" key="1">
    <citation type="submission" date="2016-10" db="EMBL/GenBank/DDBJ databases">
        <authorList>
            <person name="de Groot N.N."/>
        </authorList>
    </citation>
    <scope>NUCLEOTIDE SEQUENCE [LARGE SCALE GENOMIC DNA]</scope>
    <source>
        <strain evidence="5 6">DSM 7343</strain>
    </source>
</reference>
<feature type="transmembrane region" description="Helical" evidence="2">
    <location>
        <begin position="201"/>
        <end position="222"/>
    </location>
</feature>
<dbReference type="OrthoDB" id="5396422at2"/>
<dbReference type="EMBL" id="FNQN01000006">
    <property type="protein sequence ID" value="SEA45534.1"/>
    <property type="molecule type" value="Genomic_DNA"/>
</dbReference>
<evidence type="ECO:0000259" key="4">
    <source>
        <dbReference type="PROSITE" id="PS50853"/>
    </source>
</evidence>